<reference evidence="1" key="2">
    <citation type="submission" date="2020-05" db="EMBL/GenBank/DDBJ databases">
        <authorList>
            <person name="Kim H.-S."/>
            <person name="Proctor R.H."/>
            <person name="Brown D.W."/>
        </authorList>
    </citation>
    <scope>NUCLEOTIDE SEQUENCE</scope>
    <source>
        <strain evidence="1">NRRL 22465</strain>
    </source>
</reference>
<dbReference type="Gene3D" id="3.40.220.10">
    <property type="entry name" value="Leucine Aminopeptidase, subunit E, domain 1"/>
    <property type="match status" value="1"/>
</dbReference>
<evidence type="ECO:0000313" key="2">
    <source>
        <dbReference type="Proteomes" id="UP000635477"/>
    </source>
</evidence>
<sequence>MSENRAIPHIHLLCFYETFKSAFEAAVARHHLQSCITVTIHKSMFSDLPSSTKFDTVVSPANSYGRLDGGFDDAISRAFSPEDDYLALTRIAQEKLYDDWRGFAPPGTCTILRIPESFTQRSKNVWGTKHLALCPTMRAPMDVRWDREIVYNTIWSMLCAIDRHNRSHSAESEERISSILMTPLATGTGFVSAERWANQMVLALKHFAEAVESPSRWEALEWSDISEVGKQLEKTWNRE</sequence>
<dbReference type="Proteomes" id="UP000635477">
    <property type="component" value="Unassembled WGS sequence"/>
</dbReference>
<gene>
    <name evidence="1" type="ORF">FZEAL_1920</name>
</gene>
<dbReference type="AlphaFoldDB" id="A0A8H4URS9"/>
<evidence type="ECO:0008006" key="3">
    <source>
        <dbReference type="Google" id="ProtNLM"/>
    </source>
</evidence>
<reference evidence="1" key="1">
    <citation type="journal article" date="2020" name="BMC Genomics">
        <title>Correction to: Identification and distribution of gene clusters required for synthesis of sphingolipid metabolism inhibitors in diverse species of the filamentous fungus Fusarium.</title>
        <authorList>
            <person name="Kim H.S."/>
            <person name="Lohmar J.M."/>
            <person name="Busman M."/>
            <person name="Brown D.W."/>
            <person name="Naumann T.A."/>
            <person name="Divon H.H."/>
            <person name="Lysoe E."/>
            <person name="Uhlig S."/>
            <person name="Proctor R.H."/>
        </authorList>
    </citation>
    <scope>NUCLEOTIDE SEQUENCE</scope>
    <source>
        <strain evidence="1">NRRL 22465</strain>
    </source>
</reference>
<protein>
    <recommendedName>
        <fullName evidence="3">Macro domain-like protein</fullName>
    </recommendedName>
</protein>
<proteinExistence type="predicted"/>
<comment type="caution">
    <text evidence="1">The sequence shown here is derived from an EMBL/GenBank/DDBJ whole genome shotgun (WGS) entry which is preliminary data.</text>
</comment>
<keyword evidence="2" id="KW-1185">Reference proteome</keyword>
<organism evidence="1 2">
    <name type="scientific">Fusarium zealandicum</name>
    <dbReference type="NCBI Taxonomy" id="1053134"/>
    <lineage>
        <taxon>Eukaryota</taxon>
        <taxon>Fungi</taxon>
        <taxon>Dikarya</taxon>
        <taxon>Ascomycota</taxon>
        <taxon>Pezizomycotina</taxon>
        <taxon>Sordariomycetes</taxon>
        <taxon>Hypocreomycetidae</taxon>
        <taxon>Hypocreales</taxon>
        <taxon>Nectriaceae</taxon>
        <taxon>Fusarium</taxon>
        <taxon>Fusarium staphyleae species complex</taxon>
    </lineage>
</organism>
<dbReference type="SUPFAM" id="SSF52949">
    <property type="entry name" value="Macro domain-like"/>
    <property type="match status" value="1"/>
</dbReference>
<dbReference type="EMBL" id="JABEYC010000117">
    <property type="protein sequence ID" value="KAF4982466.1"/>
    <property type="molecule type" value="Genomic_DNA"/>
</dbReference>
<evidence type="ECO:0000313" key="1">
    <source>
        <dbReference type="EMBL" id="KAF4982466.1"/>
    </source>
</evidence>
<dbReference type="OrthoDB" id="6082470at2759"/>
<accession>A0A8H4URS9</accession>
<name>A0A8H4URS9_9HYPO</name>
<dbReference type="InterPro" id="IPR043472">
    <property type="entry name" value="Macro_dom-like"/>
</dbReference>